<dbReference type="CDD" id="cd02440">
    <property type="entry name" value="AdoMet_MTases"/>
    <property type="match status" value="1"/>
</dbReference>
<dbReference type="InterPro" id="IPR044946">
    <property type="entry name" value="Restrct_endonuc_typeI_TRD_sf"/>
</dbReference>
<dbReference type="PROSITE" id="PS00092">
    <property type="entry name" value="N6_MTASE"/>
    <property type="match status" value="1"/>
</dbReference>
<dbReference type="Gene3D" id="3.40.50.150">
    <property type="entry name" value="Vaccinia Virus protein VP39"/>
    <property type="match status" value="1"/>
</dbReference>
<evidence type="ECO:0000313" key="6">
    <source>
        <dbReference type="Proteomes" id="UP000075606"/>
    </source>
</evidence>
<protein>
    <recommendedName>
        <fullName evidence="4">DNA methylase adenine-specific domain-containing protein</fullName>
    </recommendedName>
</protein>
<dbReference type="InterPro" id="IPR003356">
    <property type="entry name" value="DNA_methylase_A-5"/>
</dbReference>
<evidence type="ECO:0000256" key="3">
    <source>
        <dbReference type="ARBA" id="ARBA00023125"/>
    </source>
</evidence>
<accession>A0A150XB80</accession>
<dbReference type="GO" id="GO:0003677">
    <property type="term" value="F:DNA binding"/>
    <property type="evidence" value="ECO:0007669"/>
    <property type="project" value="UniProtKB-KW"/>
</dbReference>
<sequence>MKNLFCNSTDLKNEADVEALFVERLLNYFSFPDDRVKRKRSLDEMVIGQGSKKEKYKPDYVLFDSAGDPIIVIDAKAPSEKIEDYQYQVSSYALGLNQKFKDKNPVIFTVLTNGLYLIVYPWDNSQPEHFLKFEDFAPHNESFIELRSKLSYSAFEHAKATKGVFEHDRPTLHTLLKAFNDCHDLIWKKEKISPTDAFYEFSKIMFIKIREDNKIHDKFSNGDSLTKDDFVFSTHWLDAMAKNGIEHPFDKILFSQVQEDLEEQIKRNKKKRVFEKDEGLNLKASTVYEVVKKLQNFDLYGIDEDLNGRMFETFLNATVRGKGLGQFFTPRGVVHYMVESTPLTINVSKGKSLEESIPYVFDGCCGSGGFLIDAMAQFVRDINNKTNLTDKQKEAYLEEAKNNHLYGIDANPKISRIARLNMYLHGDGGSKIFKADALDKLIQSEAGISKEEEQGLKELRDEFNKNHLKFDVILSNPPFSMKYDSKDPNEKVVLEQYSKVNRVGTKMTNSEKSNVLFLERYFDLLKPGTGELSTVIDDTVINGQKSQRYRDFLLDNFILVQVISLPFNTFFGAEANVKTSIVHLRRKSEGEKQGHVFMAIANNVGHDDHKKPTPDRNNLREIIRYYERWQNGEDIDDVIIDNQSNDEPLGCPMQIFTVAPNKLNKERLDAFYYAPELVKAREKLFELRDTGEIDLFYGRDFEVIPEIKKRQEKNFGGNSYKYFEIGDVTIDGTIVKYREEPFESLPTRARLQVRKDDVIFAKNNSSRGTTVIIPSEFDGQLVTTGFIGLRPKSQDEKYLLWGILESEFFRKQIYYLSITASQPEVRETIFKNEIIIPIPKDKKAKQNIIDSAVQAEKARISLSNAVKGSSDAVNRIFSV</sequence>
<comment type="similarity">
    <text evidence="1">Belongs to the N(4)/N(6)-methyltransferase family.</text>
</comment>
<dbReference type="SUPFAM" id="SSF116734">
    <property type="entry name" value="DNA methylase specificity domain"/>
    <property type="match status" value="1"/>
</dbReference>
<dbReference type="InterPro" id="IPR002052">
    <property type="entry name" value="DNA_methylase_N6_adenine_CS"/>
</dbReference>
<evidence type="ECO:0000256" key="2">
    <source>
        <dbReference type="ARBA" id="ARBA00022747"/>
    </source>
</evidence>
<dbReference type="Gene3D" id="3.90.1570.30">
    <property type="match status" value="1"/>
</dbReference>
<dbReference type="PANTHER" id="PTHR42998">
    <property type="entry name" value="TYPE I RESTRICTION ENZYME HINDVIIP M PROTEIN-RELATED"/>
    <property type="match status" value="1"/>
</dbReference>
<proteinExistence type="inferred from homology"/>
<evidence type="ECO:0000313" key="5">
    <source>
        <dbReference type="EMBL" id="KYG75924.1"/>
    </source>
</evidence>
<dbReference type="Pfam" id="PF02384">
    <property type="entry name" value="N6_Mtase"/>
    <property type="match status" value="1"/>
</dbReference>
<dbReference type="RefSeq" id="WP_068220070.1">
    <property type="nucleotide sequence ID" value="NZ_CP139724.1"/>
</dbReference>
<dbReference type="GO" id="GO:0008170">
    <property type="term" value="F:N-methyltransferase activity"/>
    <property type="evidence" value="ECO:0007669"/>
    <property type="project" value="InterPro"/>
</dbReference>
<dbReference type="InterPro" id="IPR029063">
    <property type="entry name" value="SAM-dependent_MTases_sf"/>
</dbReference>
<feature type="domain" description="DNA methylase adenine-specific" evidence="4">
    <location>
        <begin position="304"/>
        <end position="631"/>
    </location>
</feature>
<dbReference type="GO" id="GO:0032259">
    <property type="term" value="P:methylation"/>
    <property type="evidence" value="ECO:0007669"/>
    <property type="project" value="InterPro"/>
</dbReference>
<keyword evidence="6" id="KW-1185">Reference proteome</keyword>
<dbReference type="PRINTS" id="PR00507">
    <property type="entry name" value="N12N6MTFRASE"/>
</dbReference>
<dbReference type="InterPro" id="IPR052916">
    <property type="entry name" value="Type-I_RE_MTase_Subunit"/>
</dbReference>
<name>A0A150XB80_9BACT</name>
<keyword evidence="2" id="KW-0680">Restriction system</keyword>
<evidence type="ECO:0000256" key="1">
    <source>
        <dbReference type="ARBA" id="ARBA00006594"/>
    </source>
</evidence>
<dbReference type="SUPFAM" id="SSF53335">
    <property type="entry name" value="S-adenosyl-L-methionine-dependent methyltransferases"/>
    <property type="match status" value="1"/>
</dbReference>
<dbReference type="OrthoDB" id="9814572at2"/>
<dbReference type="PANTHER" id="PTHR42998:SF1">
    <property type="entry name" value="TYPE I RESTRICTION ENZYME HINDI METHYLASE SUBUNIT"/>
    <property type="match status" value="1"/>
</dbReference>
<keyword evidence="3" id="KW-0238">DNA-binding</keyword>
<evidence type="ECO:0000259" key="4">
    <source>
        <dbReference type="Pfam" id="PF02384"/>
    </source>
</evidence>
<dbReference type="GO" id="GO:0009307">
    <property type="term" value="P:DNA restriction-modification system"/>
    <property type="evidence" value="ECO:0007669"/>
    <property type="project" value="UniProtKB-KW"/>
</dbReference>
<reference evidence="5 6" key="1">
    <citation type="submission" date="2016-01" db="EMBL/GenBank/DDBJ databases">
        <title>Genome sequencing of Roseivirga spongicola UST030701-084.</title>
        <authorList>
            <person name="Selvaratnam C."/>
            <person name="Thevarajoo S."/>
            <person name="Goh K.M."/>
            <person name="Ee R."/>
            <person name="Chan K.-G."/>
            <person name="Chong C.S."/>
        </authorList>
    </citation>
    <scope>NUCLEOTIDE SEQUENCE [LARGE SCALE GENOMIC DNA]</scope>
    <source>
        <strain evidence="5 6">UST030701-084</strain>
    </source>
</reference>
<dbReference type="Gene3D" id="3.90.220.20">
    <property type="entry name" value="DNA methylase specificity domains"/>
    <property type="match status" value="1"/>
</dbReference>
<comment type="caution">
    <text evidence="5">The sequence shown here is derived from an EMBL/GenBank/DDBJ whole genome shotgun (WGS) entry which is preliminary data.</text>
</comment>
<dbReference type="Proteomes" id="UP000075606">
    <property type="component" value="Unassembled WGS sequence"/>
</dbReference>
<gene>
    <name evidence="5" type="ORF">AWW68_08835</name>
</gene>
<dbReference type="AlphaFoldDB" id="A0A150XB80"/>
<dbReference type="EMBL" id="LRPC01000012">
    <property type="protein sequence ID" value="KYG75924.1"/>
    <property type="molecule type" value="Genomic_DNA"/>
</dbReference>
<organism evidence="5 6">
    <name type="scientific">Roseivirga spongicola</name>
    <dbReference type="NCBI Taxonomy" id="333140"/>
    <lineage>
        <taxon>Bacteria</taxon>
        <taxon>Pseudomonadati</taxon>
        <taxon>Bacteroidota</taxon>
        <taxon>Cytophagia</taxon>
        <taxon>Cytophagales</taxon>
        <taxon>Roseivirgaceae</taxon>
        <taxon>Roseivirga</taxon>
    </lineage>
</organism>
<dbReference type="STRING" id="333140.AWW68_08835"/>